<protein>
    <submittedName>
        <fullName evidence="4">Vinorine synthase</fullName>
    </submittedName>
</protein>
<gene>
    <name evidence="4" type="primary">ACT_16</name>
    <name evidence="4" type="ORF">CK203_077097</name>
</gene>
<keyword evidence="3" id="KW-0012">Acyltransferase</keyword>
<comment type="caution">
    <text evidence="4">The sequence shown here is derived from an EMBL/GenBank/DDBJ whole genome shotgun (WGS) entry which is preliminary data.</text>
</comment>
<dbReference type="GO" id="GO:0016746">
    <property type="term" value="F:acyltransferase activity"/>
    <property type="evidence" value="ECO:0007669"/>
    <property type="project" value="UniProtKB-KW"/>
</dbReference>
<evidence type="ECO:0000313" key="5">
    <source>
        <dbReference type="Proteomes" id="UP000288805"/>
    </source>
</evidence>
<dbReference type="Pfam" id="PF02458">
    <property type="entry name" value="Transferase"/>
    <property type="match status" value="1"/>
</dbReference>
<accession>A0A438DIV0</accession>
<keyword evidence="2" id="KW-0808">Transferase</keyword>
<dbReference type="PANTHER" id="PTHR31623:SF79">
    <property type="entry name" value="SALUTARIDINOL 7-O-ACETYLTRANSFERASE"/>
    <property type="match status" value="1"/>
</dbReference>
<organism evidence="4 5">
    <name type="scientific">Vitis vinifera</name>
    <name type="common">Grape</name>
    <dbReference type="NCBI Taxonomy" id="29760"/>
    <lineage>
        <taxon>Eukaryota</taxon>
        <taxon>Viridiplantae</taxon>
        <taxon>Streptophyta</taxon>
        <taxon>Embryophyta</taxon>
        <taxon>Tracheophyta</taxon>
        <taxon>Spermatophyta</taxon>
        <taxon>Magnoliopsida</taxon>
        <taxon>eudicotyledons</taxon>
        <taxon>Gunneridae</taxon>
        <taxon>Pentapetalae</taxon>
        <taxon>rosids</taxon>
        <taxon>Vitales</taxon>
        <taxon>Vitaceae</taxon>
        <taxon>Viteae</taxon>
        <taxon>Vitis</taxon>
    </lineage>
</organism>
<comment type="similarity">
    <text evidence="1">Belongs to the plant acyltransferase family.</text>
</comment>
<dbReference type="InterPro" id="IPR023213">
    <property type="entry name" value="CAT-like_dom_sf"/>
</dbReference>
<evidence type="ECO:0000256" key="2">
    <source>
        <dbReference type="ARBA" id="ARBA00022679"/>
    </source>
</evidence>
<name>A0A438DIV0_VITVI</name>
<dbReference type="PANTHER" id="PTHR31623">
    <property type="entry name" value="F21J9.9"/>
    <property type="match status" value="1"/>
</dbReference>
<proteinExistence type="inferred from homology"/>
<evidence type="ECO:0000256" key="1">
    <source>
        <dbReference type="ARBA" id="ARBA00009861"/>
    </source>
</evidence>
<evidence type="ECO:0000313" key="4">
    <source>
        <dbReference type="EMBL" id="RVW35402.1"/>
    </source>
</evidence>
<sequence>MEMKIDILSTQPIKPSSPTPNHLRSFKISLLDQLAPPFYVPVILLFSADDFDCEAVDHVIICDLLKRSLSQTLSRFYPLAGKLKGNDSVDCSDDGAVFMEARANVELSEILRDPEIDLLQKLLPCEPYSVGSESSDRAITAIQATIFECGGIGIGVCMSHKVADGATLATFLTAWSATAMGTDDGITPFLDSASLFPPRDINTVLSSGVISHGKTLTRRFLFDAASLARLQSKASNSTRVEAVTSLIWKSAMDVAREKSGKDTISSIVTHVVNLRGKTEPPLSDRSLGNLWQQAVATVTEQEGKVELDDLVGRLRRAIKKVDKEYVKEIQGEEGLSKACGAMKEVQKMIMSKGEMELYRFSSWSRFPFYETDFGFGRPIWVCTITAPIKNVIILMDTKSGGGIEAWVTMVEEDMTKFQRHYELLEFVSSTQSA</sequence>
<dbReference type="EMBL" id="QGNW01001606">
    <property type="protein sequence ID" value="RVW35402.1"/>
    <property type="molecule type" value="Genomic_DNA"/>
</dbReference>
<dbReference type="Gene3D" id="3.30.559.10">
    <property type="entry name" value="Chloramphenicol acetyltransferase-like domain"/>
    <property type="match status" value="2"/>
</dbReference>
<dbReference type="Proteomes" id="UP000288805">
    <property type="component" value="Unassembled WGS sequence"/>
</dbReference>
<dbReference type="AlphaFoldDB" id="A0A438DIV0"/>
<evidence type="ECO:0000256" key="3">
    <source>
        <dbReference type="ARBA" id="ARBA00023315"/>
    </source>
</evidence>
<reference evidence="4 5" key="1">
    <citation type="journal article" date="2018" name="PLoS Genet.">
        <title>Population sequencing reveals clonal diversity and ancestral inbreeding in the grapevine cultivar Chardonnay.</title>
        <authorList>
            <person name="Roach M.J."/>
            <person name="Johnson D.L."/>
            <person name="Bohlmann J."/>
            <person name="van Vuuren H.J."/>
            <person name="Jones S.J."/>
            <person name="Pretorius I.S."/>
            <person name="Schmidt S.A."/>
            <person name="Borneman A.R."/>
        </authorList>
    </citation>
    <scope>NUCLEOTIDE SEQUENCE [LARGE SCALE GENOMIC DNA]</scope>
    <source>
        <strain evidence="5">cv. Chardonnay</strain>
        <tissue evidence="4">Leaf</tissue>
    </source>
</reference>